<dbReference type="CDD" id="cd17788">
    <property type="entry name" value="CBS_pair_bac"/>
    <property type="match status" value="1"/>
</dbReference>
<accession>A0A543D137</accession>
<dbReference type="Pfam" id="PF00571">
    <property type="entry name" value="CBS"/>
    <property type="match status" value="2"/>
</dbReference>
<evidence type="ECO:0000313" key="3">
    <source>
        <dbReference type="EMBL" id="TQM03039.1"/>
    </source>
</evidence>
<dbReference type="EMBL" id="VFPA01000006">
    <property type="protein sequence ID" value="TQM03039.1"/>
    <property type="molecule type" value="Genomic_DNA"/>
</dbReference>
<dbReference type="InterPro" id="IPR000644">
    <property type="entry name" value="CBS_dom"/>
</dbReference>
<gene>
    <name evidence="3" type="ORF">FB558_7686</name>
</gene>
<dbReference type="Proteomes" id="UP000315677">
    <property type="component" value="Unassembled WGS sequence"/>
</dbReference>
<organism evidence="3 4">
    <name type="scientific">Pseudonocardia kunmingensis</name>
    <dbReference type="NCBI Taxonomy" id="630975"/>
    <lineage>
        <taxon>Bacteria</taxon>
        <taxon>Bacillati</taxon>
        <taxon>Actinomycetota</taxon>
        <taxon>Actinomycetes</taxon>
        <taxon>Pseudonocardiales</taxon>
        <taxon>Pseudonocardiaceae</taxon>
        <taxon>Pseudonocardia</taxon>
    </lineage>
</organism>
<dbReference type="SUPFAM" id="SSF54631">
    <property type="entry name" value="CBS-domain pair"/>
    <property type="match status" value="1"/>
</dbReference>
<dbReference type="AlphaFoldDB" id="A0A543D137"/>
<name>A0A543D137_9PSEU</name>
<comment type="caution">
    <text evidence="3">The sequence shown here is derived from an EMBL/GenBank/DDBJ whole genome shotgun (WGS) entry which is preliminary data.</text>
</comment>
<evidence type="ECO:0000313" key="4">
    <source>
        <dbReference type="Proteomes" id="UP000315677"/>
    </source>
</evidence>
<proteinExistence type="predicted"/>
<dbReference type="OrthoDB" id="3535009at2"/>
<keyword evidence="4" id="KW-1185">Reference proteome</keyword>
<evidence type="ECO:0000259" key="2">
    <source>
        <dbReference type="PROSITE" id="PS51371"/>
    </source>
</evidence>
<dbReference type="InterPro" id="IPR046342">
    <property type="entry name" value="CBS_dom_sf"/>
</dbReference>
<dbReference type="Gene3D" id="3.10.580.10">
    <property type="entry name" value="CBS-domain"/>
    <property type="match status" value="1"/>
</dbReference>
<protein>
    <submittedName>
        <fullName evidence="3">CBS domain protein</fullName>
    </submittedName>
</protein>
<keyword evidence="1" id="KW-0129">CBS domain</keyword>
<feature type="domain" description="CBS" evidence="2">
    <location>
        <begin position="93"/>
        <end position="151"/>
    </location>
</feature>
<evidence type="ECO:0000256" key="1">
    <source>
        <dbReference type="PROSITE-ProRule" id="PRU00703"/>
    </source>
</evidence>
<dbReference type="PROSITE" id="PS51371">
    <property type="entry name" value="CBS"/>
    <property type="match status" value="1"/>
</dbReference>
<reference evidence="3 4" key="1">
    <citation type="submission" date="2019-06" db="EMBL/GenBank/DDBJ databases">
        <title>Sequencing the genomes of 1000 actinobacteria strains.</title>
        <authorList>
            <person name="Klenk H.-P."/>
        </authorList>
    </citation>
    <scope>NUCLEOTIDE SEQUENCE [LARGE SCALE GENOMIC DNA]</scope>
    <source>
        <strain evidence="3 4">DSM 45301</strain>
    </source>
</reference>
<sequence length="152" mass="15986">MRARELVEQVPTVTRDDPVATAVQVMARAHLPGLIVVDGGSRPFTVLPGTQVLLLTVPRAHREGPALARTIDEPHADAFWQELGALSVGDCLPRTAIRPATVREDATLLEIAALMGRMRSPLVAVVDAAGALVGAITLDRLLTHLTAGGPPA</sequence>
<dbReference type="RefSeq" id="WP_142062767.1">
    <property type="nucleotide sequence ID" value="NZ_VFPA01000006.1"/>
</dbReference>
<dbReference type="SMART" id="SM00116">
    <property type="entry name" value="CBS"/>
    <property type="match status" value="2"/>
</dbReference>